<dbReference type="AlphaFoldDB" id="A0A1I5IMK9"/>
<keyword evidence="1" id="KW-0328">Glycosyltransferase</keyword>
<evidence type="ECO:0000259" key="3">
    <source>
        <dbReference type="Pfam" id="PF00534"/>
    </source>
</evidence>
<dbReference type="GO" id="GO:0016758">
    <property type="term" value="F:hexosyltransferase activity"/>
    <property type="evidence" value="ECO:0007669"/>
    <property type="project" value="TreeGrafter"/>
</dbReference>
<dbReference type="EMBL" id="FOWE01000016">
    <property type="protein sequence ID" value="SFO61436.1"/>
    <property type="molecule type" value="Genomic_DNA"/>
</dbReference>
<dbReference type="Pfam" id="PF13579">
    <property type="entry name" value="Glyco_trans_4_4"/>
    <property type="match status" value="1"/>
</dbReference>
<evidence type="ECO:0000259" key="4">
    <source>
        <dbReference type="Pfam" id="PF13579"/>
    </source>
</evidence>
<keyword evidence="6" id="KW-1185">Reference proteome</keyword>
<evidence type="ECO:0000313" key="6">
    <source>
        <dbReference type="Proteomes" id="UP000183642"/>
    </source>
</evidence>
<dbReference type="Proteomes" id="UP000183642">
    <property type="component" value="Unassembled WGS sequence"/>
</dbReference>
<dbReference type="SUPFAM" id="SSF53756">
    <property type="entry name" value="UDP-Glycosyltransferase/glycogen phosphorylase"/>
    <property type="match status" value="1"/>
</dbReference>
<dbReference type="CDD" id="cd03801">
    <property type="entry name" value="GT4_PimA-like"/>
    <property type="match status" value="1"/>
</dbReference>
<dbReference type="InterPro" id="IPR050194">
    <property type="entry name" value="Glycosyltransferase_grp1"/>
</dbReference>
<dbReference type="InterPro" id="IPR028098">
    <property type="entry name" value="Glyco_trans_4-like_N"/>
</dbReference>
<keyword evidence="2 5" id="KW-0808">Transferase</keyword>
<dbReference type="PANTHER" id="PTHR45947">
    <property type="entry name" value="SULFOQUINOVOSYL TRANSFERASE SQD2"/>
    <property type="match status" value="1"/>
</dbReference>
<dbReference type="PANTHER" id="PTHR45947:SF3">
    <property type="entry name" value="SULFOQUINOVOSYL TRANSFERASE SQD2"/>
    <property type="match status" value="1"/>
</dbReference>
<dbReference type="GO" id="GO:1901137">
    <property type="term" value="P:carbohydrate derivative biosynthetic process"/>
    <property type="evidence" value="ECO:0007669"/>
    <property type="project" value="UniProtKB-ARBA"/>
</dbReference>
<evidence type="ECO:0000256" key="1">
    <source>
        <dbReference type="ARBA" id="ARBA00022676"/>
    </source>
</evidence>
<feature type="domain" description="Glycosyltransferase subfamily 4-like N-terminal" evidence="4">
    <location>
        <begin position="26"/>
        <end position="181"/>
    </location>
</feature>
<evidence type="ECO:0000256" key="2">
    <source>
        <dbReference type="ARBA" id="ARBA00022679"/>
    </source>
</evidence>
<reference evidence="6" key="1">
    <citation type="submission" date="2016-10" db="EMBL/GenBank/DDBJ databases">
        <authorList>
            <person name="Varghese N."/>
            <person name="Submissions S."/>
        </authorList>
    </citation>
    <scope>NUCLEOTIDE SEQUENCE [LARGE SCALE GENOMIC DNA]</scope>
    <source>
        <strain evidence="6">DSM 43161</strain>
    </source>
</reference>
<dbReference type="RefSeq" id="WP_083427656.1">
    <property type="nucleotide sequence ID" value="NZ_FOWE01000016.1"/>
</dbReference>
<feature type="domain" description="Glycosyl transferase family 1" evidence="3">
    <location>
        <begin position="204"/>
        <end position="357"/>
    </location>
</feature>
<accession>A0A1I5IMK9</accession>
<evidence type="ECO:0000313" key="5">
    <source>
        <dbReference type="EMBL" id="SFO61436.1"/>
    </source>
</evidence>
<name>A0A1I5IMK9_9ACTN</name>
<protein>
    <submittedName>
        <fullName evidence="5">Glycosyltransferase involved in cell wall bisynthesis</fullName>
    </submittedName>
</protein>
<dbReference type="InterPro" id="IPR001296">
    <property type="entry name" value="Glyco_trans_1"/>
</dbReference>
<dbReference type="Gene3D" id="3.40.50.2000">
    <property type="entry name" value="Glycogen Phosphorylase B"/>
    <property type="match status" value="2"/>
</dbReference>
<dbReference type="Pfam" id="PF00534">
    <property type="entry name" value="Glycos_transf_1"/>
    <property type="match status" value="1"/>
</dbReference>
<gene>
    <name evidence="5" type="ORF">SAMN05660359_04715</name>
</gene>
<organism evidence="5 6">
    <name type="scientific">Geodermatophilus obscurus</name>
    <dbReference type="NCBI Taxonomy" id="1861"/>
    <lineage>
        <taxon>Bacteria</taxon>
        <taxon>Bacillati</taxon>
        <taxon>Actinomycetota</taxon>
        <taxon>Actinomycetes</taxon>
        <taxon>Geodermatophilales</taxon>
        <taxon>Geodermatophilaceae</taxon>
        <taxon>Geodermatophilus</taxon>
    </lineage>
</organism>
<proteinExistence type="predicted"/>
<sequence>MAERVDPSSGRLAGRRVAEVLATSTGGVGTHLRSVLPALAAEGAAVTVCGPAATDALFGFSAAAAFVPVEISAGLDPVADARAVAALRRAAAGADLVHAHGLRAGLVAAAAVRLGRGGPRRPLVVTLHNALPDRAGPLRRVLASAERATVRAADVVLAASGDLAANARRLGARDVRVAPVSAPALPAATRSRAEVRAGLGLDTGAADGRPLVLAVGRLHPQKGYDVLLDAVTSWTGDPRPLVAIAGDGPLHDELDARIRAQRLPVTLLGRRDDVADLLAAADLVVLPSRWEARSLTAQEALRAGTPLVATRTGGLPELLGDGALLVPPGDAAALAGAVTGLLTDPARAAALAAAGREQAAGWPDEAATARTLAAVYRELLGPPGTGAA</sequence>